<dbReference type="PROSITE" id="PS51257">
    <property type="entry name" value="PROKAR_LIPOPROTEIN"/>
    <property type="match status" value="1"/>
</dbReference>
<keyword evidence="1" id="KW-0732">Signal</keyword>
<evidence type="ECO:0000313" key="2">
    <source>
        <dbReference type="EMBL" id="ACU63038.1"/>
    </source>
</evidence>
<name>A0A979G9B4_CHIPD</name>
<reference evidence="3" key="1">
    <citation type="submission" date="2009-08" db="EMBL/GenBank/DDBJ databases">
        <title>The complete genome of Chitinophaga pinensis DSM 2588.</title>
        <authorList>
            <consortium name="US DOE Joint Genome Institute (JGI-PGF)"/>
            <person name="Lucas S."/>
            <person name="Copeland A."/>
            <person name="Lapidus A."/>
            <person name="Glavina del Rio T."/>
            <person name="Dalin E."/>
            <person name="Tice H."/>
            <person name="Bruce D."/>
            <person name="Goodwin L."/>
            <person name="Pitluck S."/>
            <person name="Kyrpides N."/>
            <person name="Mavromatis K."/>
            <person name="Ivanova N."/>
            <person name="Mikhailova N."/>
            <person name="Sims D."/>
            <person name="Meinche L."/>
            <person name="Brettin T."/>
            <person name="Detter J.C."/>
            <person name="Han C."/>
            <person name="Larimer F."/>
            <person name="Land M."/>
            <person name="Hauser L."/>
            <person name="Markowitz V."/>
            <person name="Cheng J.-F."/>
            <person name="Hugenholtz P."/>
            <person name="Woyke T."/>
            <person name="Wu D."/>
            <person name="Spring S."/>
            <person name="Klenk H.-P."/>
            <person name="Eisen J.A."/>
        </authorList>
    </citation>
    <scope>NUCLEOTIDE SEQUENCE [LARGE SCALE GENOMIC DNA]</scope>
    <source>
        <strain evidence="3">ATCC 43595 / DSM 2588 / LMG 13176 / NBRC 15968 / NCIMB 11800 / UQM 2034</strain>
    </source>
</reference>
<dbReference type="AlphaFoldDB" id="A0A979G9B4"/>
<evidence type="ECO:0008006" key="4">
    <source>
        <dbReference type="Google" id="ProtNLM"/>
    </source>
</evidence>
<evidence type="ECO:0000313" key="3">
    <source>
        <dbReference type="Proteomes" id="UP000002215"/>
    </source>
</evidence>
<accession>A0A979G9B4</accession>
<dbReference type="RefSeq" id="WP_012793205.1">
    <property type="nucleotide sequence ID" value="NC_013132.1"/>
</dbReference>
<organism evidence="2 3">
    <name type="scientific">Chitinophaga pinensis (strain ATCC 43595 / DSM 2588 / LMG 13176 / NBRC 15968 / NCIMB 11800 / UQM 2034)</name>
    <dbReference type="NCBI Taxonomy" id="485918"/>
    <lineage>
        <taxon>Bacteria</taxon>
        <taxon>Pseudomonadati</taxon>
        <taxon>Bacteroidota</taxon>
        <taxon>Chitinophagia</taxon>
        <taxon>Chitinophagales</taxon>
        <taxon>Chitinophagaceae</taxon>
        <taxon>Chitinophaga</taxon>
    </lineage>
</organism>
<dbReference type="KEGG" id="cpi:Cpin_5612"/>
<dbReference type="Proteomes" id="UP000002215">
    <property type="component" value="Chromosome"/>
</dbReference>
<sequence>MFKPIVAFALLSALLLSCQNPQPASPETAEKKKFHLPVIVQDSSQEKVTLLEIKAVNPVSFPLMGKYRFCDTLKLQNEGPYMDAIKQSDIIHEKGSIGIWDSLNTDGFQIFADYKTSVHYRNNPYDQTRFYFPVYIVNETDATKLFFGKDRHAWGVQEAKDTSDYAHWYAIECPSYDFCGNGNFGVKVGPGEFIVLIVPKYNGSQTGSMRVRVQVDHTSYVSLRYEGSYHQEQFRFDMSHPSLYPARVSRSLIDFGIYGAAFKRFK</sequence>
<protein>
    <recommendedName>
        <fullName evidence="4">Lipoprotein</fullName>
    </recommendedName>
</protein>
<dbReference type="EMBL" id="CP001699">
    <property type="protein sequence ID" value="ACU63038.1"/>
    <property type="molecule type" value="Genomic_DNA"/>
</dbReference>
<gene>
    <name evidence="2" type="ordered locus">Cpin_5612</name>
</gene>
<dbReference type="OrthoDB" id="1409248at2"/>
<feature type="signal peptide" evidence="1">
    <location>
        <begin position="1"/>
        <end position="24"/>
    </location>
</feature>
<proteinExistence type="predicted"/>
<feature type="chain" id="PRO_5037640328" description="Lipoprotein" evidence="1">
    <location>
        <begin position="25"/>
        <end position="266"/>
    </location>
</feature>
<reference evidence="2 3" key="2">
    <citation type="journal article" date="2010" name="Stand. Genomic Sci.">
        <title>Complete genome sequence of Chitinophaga pinensis type strain (UQM 2034).</title>
        <authorList>
            <person name="Glavina Del Rio T."/>
            <person name="Abt B."/>
            <person name="Spring S."/>
            <person name="Lapidus A."/>
            <person name="Nolan M."/>
            <person name="Tice H."/>
            <person name="Copeland A."/>
            <person name="Cheng J.F."/>
            <person name="Chen F."/>
            <person name="Bruce D."/>
            <person name="Goodwin L."/>
            <person name="Pitluck S."/>
            <person name="Ivanova N."/>
            <person name="Mavromatis K."/>
            <person name="Mikhailova N."/>
            <person name="Pati A."/>
            <person name="Chen A."/>
            <person name="Palaniappan K."/>
            <person name="Land M."/>
            <person name="Hauser L."/>
            <person name="Chang Y.J."/>
            <person name="Jeffries C.D."/>
            <person name="Chain P."/>
            <person name="Saunders E."/>
            <person name="Detter J.C."/>
            <person name="Brettin T."/>
            <person name="Rohde M."/>
            <person name="Goker M."/>
            <person name="Bristow J."/>
            <person name="Eisen J.A."/>
            <person name="Markowitz V."/>
            <person name="Hugenholtz P."/>
            <person name="Kyrpides N.C."/>
            <person name="Klenk H.P."/>
            <person name="Lucas S."/>
        </authorList>
    </citation>
    <scope>NUCLEOTIDE SEQUENCE [LARGE SCALE GENOMIC DNA]</scope>
    <source>
        <strain evidence="3">ATCC 43595 / DSM 2588 / LMG 13176 / NBRC 15968 / NCIMB 11800 / UQM 2034</strain>
    </source>
</reference>
<evidence type="ECO:0000256" key="1">
    <source>
        <dbReference type="SAM" id="SignalP"/>
    </source>
</evidence>